<feature type="region of interest" description="Disordered" evidence="1">
    <location>
        <begin position="34"/>
        <end position="60"/>
    </location>
</feature>
<gene>
    <name evidence="3" type="ORF">PGTG_05579</name>
</gene>
<sequence>MIAWALILILAGNILGGESSIELSQIRDITHAPEAVDQPSISQHHSNQVGSTSLPDLTPSNGAGTLTLLARGFEQHEFVEKVLKNYREAMKQLLLSSSNNSTHAASSSSL</sequence>
<dbReference type="InParanoid" id="E3K4U3"/>
<dbReference type="AlphaFoldDB" id="E3K4U3"/>
<dbReference type="HOGENOM" id="CLU_2172280_0_0_1"/>
<organism evidence="3 4">
    <name type="scientific">Puccinia graminis f. sp. tritici (strain CRL 75-36-700-3 / race SCCL)</name>
    <name type="common">Black stem rust fungus</name>
    <dbReference type="NCBI Taxonomy" id="418459"/>
    <lineage>
        <taxon>Eukaryota</taxon>
        <taxon>Fungi</taxon>
        <taxon>Dikarya</taxon>
        <taxon>Basidiomycota</taxon>
        <taxon>Pucciniomycotina</taxon>
        <taxon>Pucciniomycetes</taxon>
        <taxon>Pucciniales</taxon>
        <taxon>Pucciniaceae</taxon>
        <taxon>Puccinia</taxon>
    </lineage>
</organism>
<dbReference type="OrthoDB" id="8062037at2759"/>
<proteinExistence type="predicted"/>
<evidence type="ECO:0000256" key="1">
    <source>
        <dbReference type="SAM" id="MobiDB-lite"/>
    </source>
</evidence>
<feature type="signal peptide" evidence="2">
    <location>
        <begin position="1"/>
        <end position="16"/>
    </location>
</feature>
<dbReference type="KEGG" id="pgr:PGTG_05579"/>
<feature type="compositionally biased region" description="Polar residues" evidence="1">
    <location>
        <begin position="39"/>
        <end position="60"/>
    </location>
</feature>
<dbReference type="VEuPathDB" id="FungiDB:PGTG_05579"/>
<feature type="chain" id="PRO_5003173534" evidence="2">
    <location>
        <begin position="17"/>
        <end position="110"/>
    </location>
</feature>
<dbReference type="Proteomes" id="UP000008783">
    <property type="component" value="Unassembled WGS sequence"/>
</dbReference>
<keyword evidence="2" id="KW-0732">Signal</keyword>
<dbReference type="GeneID" id="10531082"/>
<protein>
    <submittedName>
        <fullName evidence="3">Uncharacterized protein</fullName>
    </submittedName>
</protein>
<dbReference type="RefSeq" id="XP_003323677.1">
    <property type="nucleotide sequence ID" value="XM_003323629.1"/>
</dbReference>
<reference key="1">
    <citation type="submission" date="2007-01" db="EMBL/GenBank/DDBJ databases">
        <title>The Genome Sequence of Puccinia graminis f. sp. tritici Strain CRL 75-36-700-3.</title>
        <authorList>
            <consortium name="The Broad Institute Genome Sequencing Platform"/>
            <person name="Birren B."/>
            <person name="Lander E."/>
            <person name="Galagan J."/>
            <person name="Nusbaum C."/>
            <person name="Devon K."/>
            <person name="Cuomo C."/>
            <person name="Jaffe D."/>
            <person name="Butler J."/>
            <person name="Alvarez P."/>
            <person name="Gnerre S."/>
            <person name="Grabherr M."/>
            <person name="Mauceli E."/>
            <person name="Brockman W."/>
            <person name="Young S."/>
            <person name="LaButti K."/>
            <person name="Sykes S."/>
            <person name="DeCaprio D."/>
            <person name="Crawford M."/>
            <person name="Koehrsen M."/>
            <person name="Engels R."/>
            <person name="Montgomery P."/>
            <person name="Pearson M."/>
            <person name="Howarth C."/>
            <person name="Larson L."/>
            <person name="White J."/>
            <person name="Zeng Q."/>
            <person name="Kodira C."/>
            <person name="Yandava C."/>
            <person name="Alvarado L."/>
            <person name="O'Leary S."/>
            <person name="Szabo L."/>
            <person name="Dean R."/>
            <person name="Schein J."/>
        </authorList>
    </citation>
    <scope>NUCLEOTIDE SEQUENCE</scope>
    <source>
        <strain>CRL 75-36-700-3</strain>
    </source>
</reference>
<accession>E3K4U3</accession>
<evidence type="ECO:0000256" key="2">
    <source>
        <dbReference type="SAM" id="SignalP"/>
    </source>
</evidence>
<evidence type="ECO:0000313" key="3">
    <source>
        <dbReference type="EMBL" id="EFP79258.1"/>
    </source>
</evidence>
<name>E3K4U3_PUCGT</name>
<keyword evidence="4" id="KW-1185">Reference proteome</keyword>
<evidence type="ECO:0000313" key="4">
    <source>
        <dbReference type="Proteomes" id="UP000008783"/>
    </source>
</evidence>
<dbReference type="EMBL" id="DS178272">
    <property type="protein sequence ID" value="EFP79258.1"/>
    <property type="molecule type" value="Genomic_DNA"/>
</dbReference>
<reference evidence="4" key="2">
    <citation type="journal article" date="2011" name="Proc. Natl. Acad. Sci. U.S.A.">
        <title>Obligate biotrophy features unraveled by the genomic analysis of rust fungi.</title>
        <authorList>
            <person name="Duplessis S."/>
            <person name="Cuomo C.A."/>
            <person name="Lin Y.-C."/>
            <person name="Aerts A."/>
            <person name="Tisserant E."/>
            <person name="Veneault-Fourrey C."/>
            <person name="Joly D.L."/>
            <person name="Hacquard S."/>
            <person name="Amselem J."/>
            <person name="Cantarel B.L."/>
            <person name="Chiu R."/>
            <person name="Coutinho P.M."/>
            <person name="Feau N."/>
            <person name="Field M."/>
            <person name="Frey P."/>
            <person name="Gelhaye E."/>
            <person name="Goldberg J."/>
            <person name="Grabherr M.G."/>
            <person name="Kodira C.D."/>
            <person name="Kohler A."/>
            <person name="Kuees U."/>
            <person name="Lindquist E.A."/>
            <person name="Lucas S.M."/>
            <person name="Mago R."/>
            <person name="Mauceli E."/>
            <person name="Morin E."/>
            <person name="Murat C."/>
            <person name="Pangilinan J.L."/>
            <person name="Park R."/>
            <person name="Pearson M."/>
            <person name="Quesneville H."/>
            <person name="Rouhier N."/>
            <person name="Sakthikumar S."/>
            <person name="Salamov A.A."/>
            <person name="Schmutz J."/>
            <person name="Selles B."/>
            <person name="Shapiro H."/>
            <person name="Tanguay P."/>
            <person name="Tuskan G.A."/>
            <person name="Henrissat B."/>
            <person name="Van de Peer Y."/>
            <person name="Rouze P."/>
            <person name="Ellis J.G."/>
            <person name="Dodds P.N."/>
            <person name="Schein J.E."/>
            <person name="Zhong S."/>
            <person name="Hamelin R.C."/>
            <person name="Grigoriev I.V."/>
            <person name="Szabo L.J."/>
            <person name="Martin F."/>
        </authorList>
    </citation>
    <scope>NUCLEOTIDE SEQUENCE [LARGE SCALE GENOMIC DNA]</scope>
    <source>
        <strain evidence="4">CRL 75-36-700-3 / race SCCL</strain>
    </source>
</reference>